<evidence type="ECO:0000256" key="1">
    <source>
        <dbReference type="ARBA" id="ARBA00023015"/>
    </source>
</evidence>
<dbReference type="Pfam" id="PF00356">
    <property type="entry name" value="LacI"/>
    <property type="match status" value="1"/>
</dbReference>
<dbReference type="Pfam" id="PF13377">
    <property type="entry name" value="Peripla_BP_3"/>
    <property type="match status" value="1"/>
</dbReference>
<proteinExistence type="predicted"/>
<evidence type="ECO:0000256" key="2">
    <source>
        <dbReference type="ARBA" id="ARBA00023125"/>
    </source>
</evidence>
<dbReference type="SUPFAM" id="SSF47413">
    <property type="entry name" value="lambda repressor-like DNA-binding domains"/>
    <property type="match status" value="1"/>
</dbReference>
<dbReference type="PANTHER" id="PTHR30146">
    <property type="entry name" value="LACI-RELATED TRANSCRIPTIONAL REPRESSOR"/>
    <property type="match status" value="1"/>
</dbReference>
<gene>
    <name evidence="5" type="ORF">ACFOUW_37905</name>
</gene>
<name>A0ABV7YP59_9ACTN</name>
<dbReference type="GO" id="GO:0003677">
    <property type="term" value="F:DNA binding"/>
    <property type="evidence" value="ECO:0007669"/>
    <property type="project" value="UniProtKB-KW"/>
</dbReference>
<dbReference type="CDD" id="cd06267">
    <property type="entry name" value="PBP1_LacI_sugar_binding-like"/>
    <property type="match status" value="1"/>
</dbReference>
<keyword evidence="6" id="KW-1185">Reference proteome</keyword>
<evidence type="ECO:0000259" key="4">
    <source>
        <dbReference type="PROSITE" id="PS50932"/>
    </source>
</evidence>
<comment type="caution">
    <text evidence="5">The sequence shown here is derived from an EMBL/GenBank/DDBJ whole genome shotgun (WGS) entry which is preliminary data.</text>
</comment>
<dbReference type="InterPro" id="IPR010982">
    <property type="entry name" value="Lambda_DNA-bd_dom_sf"/>
</dbReference>
<organism evidence="5 6">
    <name type="scientific">Tenggerimyces flavus</name>
    <dbReference type="NCBI Taxonomy" id="1708749"/>
    <lineage>
        <taxon>Bacteria</taxon>
        <taxon>Bacillati</taxon>
        <taxon>Actinomycetota</taxon>
        <taxon>Actinomycetes</taxon>
        <taxon>Propionibacteriales</taxon>
        <taxon>Nocardioidaceae</taxon>
        <taxon>Tenggerimyces</taxon>
    </lineage>
</organism>
<evidence type="ECO:0000313" key="5">
    <source>
        <dbReference type="EMBL" id="MFC3766654.1"/>
    </source>
</evidence>
<dbReference type="SMART" id="SM00354">
    <property type="entry name" value="HTH_LACI"/>
    <property type="match status" value="1"/>
</dbReference>
<sequence>MTIHDVAEAANVSPSTVSNFLNGRPERMNPKTRRRIENAISKLGYRPSKVARQLRTGHPTTIGLVVPSVANPFWGTFARHLERNALADGFHLLLCNSQRDPGREREYVEQMWADGIRGVVLCSSLPDVEHVVPLLDKGLAIVTFDRTPQASDPPGLANISVDNVVGAELATTHLLGLGHTRIAFVSGTLDSMNRRARYRGFCLALERAGLDPAQAPTWEAPEGTYGDRDIAELGKQAAIELLQREHPPTAIVAVNDLCAFGVFAGARSLGRDIPGQLSVTGFDDIVLADLATPPLTTVRQPLSDLSEAAFAQLRAAMSGDPSAHGRSLTMRPELVVRASTSAPPD</sequence>
<feature type="domain" description="HTH lacI-type" evidence="4">
    <location>
        <begin position="1"/>
        <end position="56"/>
    </location>
</feature>
<dbReference type="InterPro" id="IPR000843">
    <property type="entry name" value="HTH_LacI"/>
</dbReference>
<dbReference type="InterPro" id="IPR046335">
    <property type="entry name" value="LacI/GalR-like_sensor"/>
</dbReference>
<dbReference type="PROSITE" id="PS50932">
    <property type="entry name" value="HTH_LACI_2"/>
    <property type="match status" value="1"/>
</dbReference>
<dbReference type="PROSITE" id="PS00356">
    <property type="entry name" value="HTH_LACI_1"/>
    <property type="match status" value="1"/>
</dbReference>
<dbReference type="RefSeq" id="WP_307782407.1">
    <property type="nucleotide sequence ID" value="NZ_JAFBCM010000001.1"/>
</dbReference>
<reference evidence="6" key="1">
    <citation type="journal article" date="2019" name="Int. J. Syst. Evol. Microbiol.">
        <title>The Global Catalogue of Microorganisms (GCM) 10K type strain sequencing project: providing services to taxonomists for standard genome sequencing and annotation.</title>
        <authorList>
            <consortium name="The Broad Institute Genomics Platform"/>
            <consortium name="The Broad Institute Genome Sequencing Center for Infectious Disease"/>
            <person name="Wu L."/>
            <person name="Ma J."/>
        </authorList>
    </citation>
    <scope>NUCLEOTIDE SEQUENCE [LARGE SCALE GENOMIC DNA]</scope>
    <source>
        <strain evidence="6">CGMCC 4.7241</strain>
    </source>
</reference>
<dbReference type="Gene3D" id="3.40.50.2300">
    <property type="match status" value="2"/>
</dbReference>
<evidence type="ECO:0000313" key="6">
    <source>
        <dbReference type="Proteomes" id="UP001595699"/>
    </source>
</evidence>
<accession>A0ABV7YP59</accession>
<dbReference type="CDD" id="cd01392">
    <property type="entry name" value="HTH_LacI"/>
    <property type="match status" value="1"/>
</dbReference>
<keyword evidence="2 5" id="KW-0238">DNA-binding</keyword>
<evidence type="ECO:0000256" key="3">
    <source>
        <dbReference type="ARBA" id="ARBA00023163"/>
    </source>
</evidence>
<dbReference type="Proteomes" id="UP001595699">
    <property type="component" value="Unassembled WGS sequence"/>
</dbReference>
<dbReference type="SUPFAM" id="SSF53822">
    <property type="entry name" value="Periplasmic binding protein-like I"/>
    <property type="match status" value="1"/>
</dbReference>
<protein>
    <submittedName>
        <fullName evidence="5">LacI family DNA-binding transcriptional regulator</fullName>
    </submittedName>
</protein>
<keyword evidence="1" id="KW-0805">Transcription regulation</keyword>
<dbReference type="InterPro" id="IPR028082">
    <property type="entry name" value="Peripla_BP_I"/>
</dbReference>
<keyword evidence="3" id="KW-0804">Transcription</keyword>
<dbReference type="EMBL" id="JBHRZH010000056">
    <property type="protein sequence ID" value="MFC3766654.1"/>
    <property type="molecule type" value="Genomic_DNA"/>
</dbReference>
<dbReference type="Gene3D" id="1.10.260.40">
    <property type="entry name" value="lambda repressor-like DNA-binding domains"/>
    <property type="match status" value="1"/>
</dbReference>
<dbReference type="PANTHER" id="PTHR30146:SF147">
    <property type="entry name" value="HTH-TYPE TRANSCRIPTIONAL REGULATOR DEGA"/>
    <property type="match status" value="1"/>
</dbReference>